<keyword evidence="2" id="KW-0732">Signal</keyword>
<dbReference type="SUPFAM" id="SSF51735">
    <property type="entry name" value="NAD(P)-binding Rossmann-fold domains"/>
    <property type="match status" value="1"/>
</dbReference>
<evidence type="ECO:0000313" key="10">
    <source>
        <dbReference type="Proteomes" id="UP000660729"/>
    </source>
</evidence>
<dbReference type="InterPro" id="IPR036291">
    <property type="entry name" value="NAD(P)-bd_dom_sf"/>
</dbReference>
<dbReference type="Pfam" id="PF07519">
    <property type="entry name" value="Tannase"/>
    <property type="match status" value="1"/>
</dbReference>
<dbReference type="Gene3D" id="3.40.50.720">
    <property type="entry name" value="NAD(P)-binding Rossmann-like Domain"/>
    <property type="match status" value="1"/>
</dbReference>
<dbReference type="InterPro" id="IPR013154">
    <property type="entry name" value="ADH-like_N"/>
</dbReference>
<sequence length="653" mass="71451">VPPTCELARIVNATLEFCDPLDGKTDGVVARTDLCALKFDLNTTIGLSYHCAATAGNPMRGQTAAPEQSGAVTAKGAEVAATILKGLFDLQGRRVYIPYQYGTNFVDGATAYNNATGKWEVAQSGLGSEWVERILRLQDANELPEGLGDVTYDTLKDWMTYGLHTYGSPLQTTWPDLAPWRDAGNKILHWHGESDDSIPTASSVRYWDSVREFLYPEKSYNESGAALSEWYKFYSVPGAAHCAPNPNEPNGPFPQTNFQVMIDWVENGIAPKTLNATVMLGEHLGEHREICEWPLRPLWVNDTMECVYDQKSLDTWHYDLDAFQFKIYRSNMATMKALRYHGNKDIRLDEIPIPELRPGWVKIKIAWAGICGSDLHEYLVGPKNAPTTPHPITGETIPTVLGHEFSGTITEVSPDVRTLQPGQKCTVFPPLGDRTCYWCQRGDSSGMCPNWGFLGYSGYGGGFAEYICVDARDVHPLPASVDLDVAALVEPLAVGWHAVKKGKVGNGDAALVLGAGPIGIAVILALRARGVEQVFVSEVSSRRLQHAEDAGATVLLNPLRDDVVERCREATDGFGPHAVFECAGVQASIDTAIEVCCGQGTIVNVGIFEKPIMINPNIINRRQLTYVGSNVYSRVEFDEVIGAIADVYPILGP</sequence>
<dbReference type="InterPro" id="IPR013149">
    <property type="entry name" value="ADH-like_C"/>
</dbReference>
<dbReference type="EMBL" id="JABCIY010000003">
    <property type="protein sequence ID" value="KAF7198206.1"/>
    <property type="molecule type" value="Genomic_DNA"/>
</dbReference>
<reference evidence="9" key="1">
    <citation type="submission" date="2020-04" db="EMBL/GenBank/DDBJ databases">
        <title>Draft genome resource of the tomato pathogen Pseudocercospora fuligena.</title>
        <authorList>
            <person name="Zaccaron A."/>
        </authorList>
    </citation>
    <scope>NUCLEOTIDE SEQUENCE</scope>
    <source>
        <strain evidence="9">PF001</strain>
    </source>
</reference>
<dbReference type="Proteomes" id="UP000660729">
    <property type="component" value="Unassembled WGS sequence"/>
</dbReference>
<proteinExistence type="inferred from homology"/>
<evidence type="ECO:0000256" key="6">
    <source>
        <dbReference type="RuleBase" id="RU361238"/>
    </source>
</evidence>
<evidence type="ECO:0000256" key="1">
    <source>
        <dbReference type="ARBA" id="ARBA00022487"/>
    </source>
</evidence>
<dbReference type="InterPro" id="IPR050129">
    <property type="entry name" value="Zn_alcohol_dh"/>
</dbReference>
<dbReference type="Gene3D" id="3.90.180.10">
    <property type="entry name" value="Medium-chain alcohol dehydrogenases, catalytic domain"/>
    <property type="match status" value="1"/>
</dbReference>
<evidence type="ECO:0000256" key="2">
    <source>
        <dbReference type="ARBA" id="ARBA00022729"/>
    </source>
</evidence>
<gene>
    <name evidence="9" type="ORF">HII31_00562</name>
</gene>
<evidence type="ECO:0000256" key="5">
    <source>
        <dbReference type="ARBA" id="ARBA00023157"/>
    </source>
</evidence>
<dbReference type="GO" id="GO:0052689">
    <property type="term" value="F:carboxylic ester hydrolase activity"/>
    <property type="evidence" value="ECO:0007669"/>
    <property type="project" value="UniProtKB-KW"/>
</dbReference>
<dbReference type="Pfam" id="PF00107">
    <property type="entry name" value="ADH_zinc_N"/>
    <property type="match status" value="1"/>
</dbReference>
<dbReference type="CDD" id="cd08233">
    <property type="entry name" value="butanediol_DH_like"/>
    <property type="match status" value="1"/>
</dbReference>
<dbReference type="EC" id="3.1.1.-" evidence="6"/>
<dbReference type="PANTHER" id="PTHR43401">
    <property type="entry name" value="L-THREONINE 3-DEHYDROGENASE"/>
    <property type="match status" value="1"/>
</dbReference>
<evidence type="ECO:0000256" key="4">
    <source>
        <dbReference type="ARBA" id="ARBA00023002"/>
    </source>
</evidence>
<dbReference type="AlphaFoldDB" id="A0A8H6RW25"/>
<dbReference type="Pfam" id="PF08240">
    <property type="entry name" value="ADH_N"/>
    <property type="match status" value="1"/>
</dbReference>
<dbReference type="SUPFAM" id="SSF50129">
    <property type="entry name" value="GroES-like"/>
    <property type="match status" value="1"/>
</dbReference>
<dbReference type="InterPro" id="IPR011118">
    <property type="entry name" value="Tannase/feruloyl_esterase"/>
</dbReference>
<comment type="caution">
    <text evidence="9">The sequence shown here is derived from an EMBL/GenBank/DDBJ whole genome shotgun (WGS) entry which is preliminary data.</text>
</comment>
<dbReference type="GO" id="GO:0016491">
    <property type="term" value="F:oxidoreductase activity"/>
    <property type="evidence" value="ECO:0007669"/>
    <property type="project" value="UniProtKB-KW"/>
</dbReference>
<feature type="non-terminal residue" evidence="9">
    <location>
        <position position="1"/>
    </location>
</feature>
<dbReference type="OrthoDB" id="3039123at2759"/>
<keyword evidence="4" id="KW-0560">Oxidoreductase</keyword>
<keyword evidence="10" id="KW-1185">Reference proteome</keyword>
<organism evidence="9 10">
    <name type="scientific">Pseudocercospora fuligena</name>
    <dbReference type="NCBI Taxonomy" id="685502"/>
    <lineage>
        <taxon>Eukaryota</taxon>
        <taxon>Fungi</taxon>
        <taxon>Dikarya</taxon>
        <taxon>Ascomycota</taxon>
        <taxon>Pezizomycotina</taxon>
        <taxon>Dothideomycetes</taxon>
        <taxon>Dothideomycetidae</taxon>
        <taxon>Mycosphaerellales</taxon>
        <taxon>Mycosphaerellaceae</taxon>
        <taxon>Pseudocercospora</taxon>
    </lineage>
</organism>
<comment type="similarity">
    <text evidence="6">Belongs to the tannase family.</text>
</comment>
<feature type="domain" description="Alcohol dehydrogenase-like C-terminal" evidence="7">
    <location>
        <begin position="517"/>
        <end position="644"/>
    </location>
</feature>
<evidence type="ECO:0000259" key="7">
    <source>
        <dbReference type="Pfam" id="PF00107"/>
    </source>
</evidence>
<dbReference type="InterPro" id="IPR011032">
    <property type="entry name" value="GroES-like_sf"/>
</dbReference>
<protein>
    <recommendedName>
        <fullName evidence="6">Carboxylic ester hydrolase</fullName>
        <ecNumber evidence="6">3.1.1.-</ecNumber>
    </recommendedName>
</protein>
<keyword evidence="1" id="KW-0719">Serine esterase</keyword>
<evidence type="ECO:0000259" key="8">
    <source>
        <dbReference type="Pfam" id="PF08240"/>
    </source>
</evidence>
<keyword evidence="5" id="KW-1015">Disulfide bond</keyword>
<evidence type="ECO:0000313" key="9">
    <source>
        <dbReference type="EMBL" id="KAF7198206.1"/>
    </source>
</evidence>
<feature type="domain" description="Alcohol dehydrogenase-like N-terminal" evidence="8">
    <location>
        <begin position="358"/>
        <end position="478"/>
    </location>
</feature>
<keyword evidence="3 6" id="KW-0378">Hydrolase</keyword>
<name>A0A8H6RW25_9PEZI</name>
<accession>A0A8H6RW25</accession>
<dbReference type="PANTHER" id="PTHR43401:SF2">
    <property type="entry name" value="L-THREONINE 3-DEHYDROGENASE"/>
    <property type="match status" value="1"/>
</dbReference>
<evidence type="ECO:0000256" key="3">
    <source>
        <dbReference type="ARBA" id="ARBA00022801"/>
    </source>
</evidence>